<evidence type="ECO:0000313" key="3">
    <source>
        <dbReference type="Proteomes" id="UP000295497"/>
    </source>
</evidence>
<proteinExistence type="predicted"/>
<protein>
    <submittedName>
        <fullName evidence="2">Uncharacterized protein</fullName>
    </submittedName>
</protein>
<dbReference type="Proteomes" id="UP000295497">
    <property type="component" value="Chromosome"/>
</dbReference>
<organism evidence="2 3">
    <name type="scientific">Sorangium cellulosum</name>
    <name type="common">Polyangium cellulosum</name>
    <dbReference type="NCBI Taxonomy" id="56"/>
    <lineage>
        <taxon>Bacteria</taxon>
        <taxon>Pseudomonadati</taxon>
        <taxon>Myxococcota</taxon>
        <taxon>Polyangia</taxon>
        <taxon>Polyangiales</taxon>
        <taxon>Polyangiaceae</taxon>
        <taxon>Sorangium</taxon>
    </lineage>
</organism>
<dbReference type="EMBL" id="CP012672">
    <property type="protein sequence ID" value="AUX31417.1"/>
    <property type="molecule type" value="Genomic_DNA"/>
</dbReference>
<name>A0A4P2QMU7_SORCE</name>
<feature type="region of interest" description="Disordered" evidence="1">
    <location>
        <begin position="1"/>
        <end position="50"/>
    </location>
</feature>
<feature type="compositionally biased region" description="Polar residues" evidence="1">
    <location>
        <begin position="26"/>
        <end position="43"/>
    </location>
</feature>
<gene>
    <name evidence="2" type="ORF">SOCE836_035460</name>
</gene>
<dbReference type="AlphaFoldDB" id="A0A4P2QMU7"/>
<evidence type="ECO:0000256" key="1">
    <source>
        <dbReference type="SAM" id="MobiDB-lite"/>
    </source>
</evidence>
<accession>A0A4P2QMU7</accession>
<evidence type="ECO:0000313" key="2">
    <source>
        <dbReference type="EMBL" id="AUX31417.1"/>
    </source>
</evidence>
<sequence length="80" mass="8136">MRCSPVPRASVRQGEASEGDPLSITLPASGSRASAITPTSPQMSGRGLCSPGRLLSAGDFNGTGAQVEISSDGRGYFHSV</sequence>
<reference evidence="2 3" key="1">
    <citation type="submission" date="2015-09" db="EMBL/GenBank/DDBJ databases">
        <title>Sorangium comparison.</title>
        <authorList>
            <person name="Zaburannyi N."/>
            <person name="Bunk B."/>
            <person name="Overmann J."/>
            <person name="Mueller R."/>
        </authorList>
    </citation>
    <scope>NUCLEOTIDE SEQUENCE [LARGE SCALE GENOMIC DNA]</scope>
    <source>
        <strain evidence="2 3">So ce836</strain>
    </source>
</reference>